<comment type="cofactor">
    <cofactor evidence="7">
        <name>Zn(2+)</name>
        <dbReference type="ChEBI" id="CHEBI:29105"/>
    </cofactor>
    <text evidence="7">Binds 1 zinc ion.</text>
</comment>
<keyword evidence="2 7" id="KW-0645">Protease</keyword>
<dbReference type="GO" id="GO:0006508">
    <property type="term" value="P:proteolysis"/>
    <property type="evidence" value="ECO:0007669"/>
    <property type="project" value="UniProtKB-KW"/>
</dbReference>
<dbReference type="PANTHER" id="PTHR43660:SF1">
    <property type="entry name" value="DIPEPTIDYL CARBOXYPEPTIDASE"/>
    <property type="match status" value="1"/>
</dbReference>
<organism evidence="9 10">
    <name type="scientific">Nocardiopsis kunsanensis</name>
    <dbReference type="NCBI Taxonomy" id="141693"/>
    <lineage>
        <taxon>Bacteria</taxon>
        <taxon>Bacillati</taxon>
        <taxon>Actinomycetota</taxon>
        <taxon>Actinomycetes</taxon>
        <taxon>Streptosporangiales</taxon>
        <taxon>Nocardiopsidaceae</taxon>
        <taxon>Nocardiopsis</taxon>
    </lineage>
</organism>
<dbReference type="EMBL" id="BMXL01000009">
    <property type="protein sequence ID" value="GHD25116.1"/>
    <property type="molecule type" value="Genomic_DNA"/>
</dbReference>
<evidence type="ECO:0000256" key="2">
    <source>
        <dbReference type="ARBA" id="ARBA00022670"/>
    </source>
</evidence>
<comment type="caution">
    <text evidence="9">The sequence shown here is derived from an EMBL/GenBank/DDBJ whole genome shotgun (WGS) entry which is preliminary data.</text>
</comment>
<dbReference type="SUPFAM" id="SSF55486">
    <property type="entry name" value="Metalloproteases ('zincins'), catalytic domain"/>
    <property type="match status" value="1"/>
</dbReference>
<dbReference type="GO" id="GO:0004180">
    <property type="term" value="F:carboxypeptidase activity"/>
    <property type="evidence" value="ECO:0007669"/>
    <property type="project" value="TreeGrafter"/>
</dbReference>
<dbReference type="InterPro" id="IPR045090">
    <property type="entry name" value="Pept_M3A_M3B"/>
</dbReference>
<evidence type="ECO:0000256" key="4">
    <source>
        <dbReference type="ARBA" id="ARBA00022801"/>
    </source>
</evidence>
<dbReference type="GO" id="GO:0005829">
    <property type="term" value="C:cytosol"/>
    <property type="evidence" value="ECO:0007669"/>
    <property type="project" value="UniProtKB-ARBA"/>
</dbReference>
<proteinExistence type="inferred from homology"/>
<evidence type="ECO:0000256" key="6">
    <source>
        <dbReference type="ARBA" id="ARBA00023049"/>
    </source>
</evidence>
<accession>A0A918XBU6</accession>
<evidence type="ECO:0000313" key="10">
    <source>
        <dbReference type="Proteomes" id="UP000654947"/>
    </source>
</evidence>
<protein>
    <submittedName>
        <fullName evidence="9">Peptidyl-dipeptidase Dcp</fullName>
    </submittedName>
</protein>
<evidence type="ECO:0000256" key="7">
    <source>
        <dbReference type="RuleBase" id="RU003435"/>
    </source>
</evidence>
<evidence type="ECO:0000256" key="5">
    <source>
        <dbReference type="ARBA" id="ARBA00022833"/>
    </source>
</evidence>
<dbReference type="GO" id="GO:0046872">
    <property type="term" value="F:metal ion binding"/>
    <property type="evidence" value="ECO:0007669"/>
    <property type="project" value="UniProtKB-UniRule"/>
</dbReference>
<feature type="domain" description="Peptidase M3A/M3B catalytic" evidence="8">
    <location>
        <begin position="217"/>
        <end position="654"/>
    </location>
</feature>
<gene>
    <name evidence="9" type="primary">dcp</name>
    <name evidence="9" type="ORF">GCM10007147_22020</name>
</gene>
<dbReference type="PANTHER" id="PTHR43660">
    <property type="entry name" value="DIPEPTIDYL CARBOXYPEPTIDASE"/>
    <property type="match status" value="1"/>
</dbReference>
<dbReference type="InterPro" id="IPR034005">
    <property type="entry name" value="M3A_DCP"/>
</dbReference>
<evidence type="ECO:0000256" key="1">
    <source>
        <dbReference type="ARBA" id="ARBA00006040"/>
    </source>
</evidence>
<dbReference type="Gene3D" id="1.10.1370.40">
    <property type="match status" value="3"/>
</dbReference>
<reference evidence="9 10" key="1">
    <citation type="journal article" date="2014" name="Int. J. Syst. Evol. Microbiol.">
        <title>Complete genome sequence of Corynebacterium casei LMG S-19264T (=DSM 44701T), isolated from a smear-ripened cheese.</title>
        <authorList>
            <consortium name="US DOE Joint Genome Institute (JGI-PGF)"/>
            <person name="Walter F."/>
            <person name="Albersmeier A."/>
            <person name="Kalinowski J."/>
            <person name="Ruckert C."/>
        </authorList>
    </citation>
    <scope>NUCLEOTIDE SEQUENCE [LARGE SCALE GENOMIC DNA]</scope>
    <source>
        <strain evidence="9 10">KCTC 19473</strain>
    </source>
</reference>
<keyword evidence="5 7" id="KW-0862">Zinc</keyword>
<evidence type="ECO:0000259" key="8">
    <source>
        <dbReference type="Pfam" id="PF01432"/>
    </source>
</evidence>
<dbReference type="AlphaFoldDB" id="A0A918XBU6"/>
<dbReference type="Proteomes" id="UP000654947">
    <property type="component" value="Unassembled WGS sequence"/>
</dbReference>
<dbReference type="CDD" id="cd06456">
    <property type="entry name" value="M3A_DCP"/>
    <property type="match status" value="1"/>
</dbReference>
<dbReference type="RefSeq" id="WP_193517893.1">
    <property type="nucleotide sequence ID" value="NZ_BMXL01000009.1"/>
</dbReference>
<dbReference type="InterPro" id="IPR001567">
    <property type="entry name" value="Pept_M3A_M3B_dom"/>
</dbReference>
<keyword evidence="3 7" id="KW-0479">Metal-binding</keyword>
<evidence type="ECO:0000256" key="3">
    <source>
        <dbReference type="ARBA" id="ARBA00022723"/>
    </source>
</evidence>
<name>A0A918XBU6_9ACTN</name>
<keyword evidence="6 7" id="KW-0482">Metalloprotease</keyword>
<dbReference type="Pfam" id="PF01432">
    <property type="entry name" value="Peptidase_M3"/>
    <property type="match status" value="1"/>
</dbReference>
<comment type="similarity">
    <text evidence="1 7">Belongs to the peptidase M3 family.</text>
</comment>
<keyword evidence="4 7" id="KW-0378">Hydrolase</keyword>
<dbReference type="GO" id="GO:0004222">
    <property type="term" value="F:metalloendopeptidase activity"/>
    <property type="evidence" value="ECO:0007669"/>
    <property type="project" value="InterPro"/>
</dbReference>
<evidence type="ECO:0000313" key="9">
    <source>
        <dbReference type="EMBL" id="GHD25116.1"/>
    </source>
</evidence>
<dbReference type="FunFam" id="3.40.390.10:FF:000009">
    <property type="entry name" value="Oligopeptidase A"/>
    <property type="match status" value="1"/>
</dbReference>
<keyword evidence="10" id="KW-1185">Reference proteome</keyword>
<sequence length="657" mass="73338">MTDNPLLRPSHLPYGLPDFAAVREEHIVPAFEQGAAEHLAEIAAIVADPDPPTFDNTIAALERSGQTLNRVETVALHTLAASDATDGIQQIERELAPRSAGHRDAVFLDRGLWQRIKQVATDDPEESQLLEHYRTDFVKAGADLDDEQQERLRAINAELAELASDFGQNLVRASADSALVTDDPADLHGLGEERIAALEQDGRYVLPLLNTSVQPALAQLTDRATREKLYRLSTERAPENLAIAARTAELRAEHAGLLGYTDHAAYKVADQTAKTVEAVEERLGRLVEPARRNVEREAAALAEQAGHEIEPWDWAYYAEQVRKERYDFDEEALRPYLELDRVIEQGVLHAAHLLYGITFTERTDLHGYHPDVRVWEVFDTDGTGLGLYLLDPYARPTKEGGAWMHNLVAQSFLLDDRPVVVNNLNVTKPASGPTLLTWDEVETAFHEFGHALHGLLSAVRFPLVEGTSVPRDFVEYPSQVNEVWATDPEVLAGYARHHESGEPVPAELVSALERANRFNQGFSTFEYLAAALLDWSWHRLAPGEKIEDPATFEARALERAGVAHPLVSPRYRSTYFLHIFAGDYSAGYYSYVWSEVLDADSVEWLREHGGLRRENGDRFREKVLAVGGSVDPMGAVRDFLGREPRLEPLLARRGLEA</sequence>